<evidence type="ECO:0000313" key="2">
    <source>
        <dbReference type="Proteomes" id="UP000294513"/>
    </source>
</evidence>
<sequence length="80" mass="8881">MSTPEEIAADTLYQAAVLRVYSPWLASDVMSGAERRTAFARVQHARLVLSMRGLALPPVAPAEYFNEKETLQWASGRSSR</sequence>
<proteinExistence type="predicted"/>
<dbReference type="OrthoDB" id="3481635at2"/>
<accession>A0A4R5BIC4</accession>
<comment type="caution">
    <text evidence="1">The sequence shown here is derived from an EMBL/GenBank/DDBJ whole genome shotgun (WGS) entry which is preliminary data.</text>
</comment>
<reference evidence="1 2" key="1">
    <citation type="submission" date="2019-03" db="EMBL/GenBank/DDBJ databases">
        <title>Draft genome sequences of novel Actinobacteria.</title>
        <authorList>
            <person name="Sahin N."/>
            <person name="Ay H."/>
            <person name="Saygin H."/>
        </authorList>
    </citation>
    <scope>NUCLEOTIDE SEQUENCE [LARGE SCALE GENOMIC DNA]</scope>
    <source>
        <strain evidence="1 2">H3C3</strain>
    </source>
</reference>
<organism evidence="1 2">
    <name type="scientific">Actinomadura rubrisoli</name>
    <dbReference type="NCBI Taxonomy" id="2530368"/>
    <lineage>
        <taxon>Bacteria</taxon>
        <taxon>Bacillati</taxon>
        <taxon>Actinomycetota</taxon>
        <taxon>Actinomycetes</taxon>
        <taxon>Streptosporangiales</taxon>
        <taxon>Thermomonosporaceae</taxon>
        <taxon>Actinomadura</taxon>
    </lineage>
</organism>
<dbReference type="Proteomes" id="UP000294513">
    <property type="component" value="Unassembled WGS sequence"/>
</dbReference>
<keyword evidence="2" id="KW-1185">Reference proteome</keyword>
<dbReference type="AlphaFoldDB" id="A0A4R5BIC4"/>
<gene>
    <name evidence="1" type="ORF">E1298_17435</name>
</gene>
<protein>
    <submittedName>
        <fullName evidence="1">Uncharacterized protein</fullName>
    </submittedName>
</protein>
<name>A0A4R5BIC4_9ACTN</name>
<dbReference type="EMBL" id="SMKU01000080">
    <property type="protein sequence ID" value="TDD86418.1"/>
    <property type="molecule type" value="Genomic_DNA"/>
</dbReference>
<evidence type="ECO:0000313" key="1">
    <source>
        <dbReference type="EMBL" id="TDD86418.1"/>
    </source>
</evidence>
<dbReference type="RefSeq" id="WP_131894468.1">
    <property type="nucleotide sequence ID" value="NZ_SMKU01000080.1"/>
</dbReference>